<accession>A0A0F9U1A1</accession>
<evidence type="ECO:0000313" key="1">
    <source>
        <dbReference type="EMBL" id="KKN47413.1"/>
    </source>
</evidence>
<comment type="caution">
    <text evidence="1">The sequence shown here is derived from an EMBL/GenBank/DDBJ whole genome shotgun (WGS) entry which is preliminary data.</text>
</comment>
<dbReference type="EMBL" id="LAZR01001278">
    <property type="protein sequence ID" value="KKN47413.1"/>
    <property type="molecule type" value="Genomic_DNA"/>
</dbReference>
<dbReference type="AlphaFoldDB" id="A0A0F9U1A1"/>
<reference evidence="1" key="1">
    <citation type="journal article" date="2015" name="Nature">
        <title>Complex archaea that bridge the gap between prokaryotes and eukaryotes.</title>
        <authorList>
            <person name="Spang A."/>
            <person name="Saw J.H."/>
            <person name="Jorgensen S.L."/>
            <person name="Zaremba-Niedzwiedzka K."/>
            <person name="Martijn J."/>
            <person name="Lind A.E."/>
            <person name="van Eijk R."/>
            <person name="Schleper C."/>
            <person name="Guy L."/>
            <person name="Ettema T.J."/>
        </authorList>
    </citation>
    <scope>NUCLEOTIDE SEQUENCE</scope>
</reference>
<organism evidence="1">
    <name type="scientific">marine sediment metagenome</name>
    <dbReference type="NCBI Taxonomy" id="412755"/>
    <lineage>
        <taxon>unclassified sequences</taxon>
        <taxon>metagenomes</taxon>
        <taxon>ecological metagenomes</taxon>
    </lineage>
</organism>
<name>A0A0F9U1A1_9ZZZZ</name>
<sequence>MSDTRAEEFARAIDCLKSCQAALKRAAEASAAAADEFRKLGDVLKGVDLSAVNE</sequence>
<proteinExistence type="predicted"/>
<protein>
    <submittedName>
        <fullName evidence="1">Uncharacterized protein</fullName>
    </submittedName>
</protein>
<gene>
    <name evidence="1" type="ORF">LCGC14_0663260</name>
</gene>